<dbReference type="SUPFAM" id="SSF50044">
    <property type="entry name" value="SH3-domain"/>
    <property type="match status" value="2"/>
</dbReference>
<comment type="function">
    <text evidence="5">Plays a role in endocytosis and trafficking to the vacuole. Functions with type I myosins to restore polarity of the actin cytoskeleton after NaCl stress.</text>
</comment>
<dbReference type="GO" id="GO:0030833">
    <property type="term" value="P:regulation of actin filament polymerization"/>
    <property type="evidence" value="ECO:0007669"/>
    <property type="project" value="TreeGrafter"/>
</dbReference>
<dbReference type="Gene3D" id="3.30.60.20">
    <property type="match status" value="1"/>
</dbReference>
<dbReference type="PRINTS" id="PR00008">
    <property type="entry name" value="DAGPEDOMAIN"/>
</dbReference>
<comment type="similarity">
    <text evidence="6">Belongs to the BZZ1 family.</text>
</comment>
<dbReference type="EMBL" id="JAQQPM010000002">
    <property type="protein sequence ID" value="KAK2069042.1"/>
    <property type="molecule type" value="Genomic_DNA"/>
</dbReference>
<sequence>MPRRVRQSHSVLKHSAASTLMRRNLGQQVEAAPTFGAELKDGFKPTNIWVANGIAWLDDIQAFYRERSSIEKEYSAKLNALAKRYFEKKIRKSASLSVGDAPALTPGSLESASLTTWTTQLTTLEKRADEHEKYGNELLVNVAEPLKVIGARFEELRKRHVEYAERLEKERDTCYVDLRKTKAKYDAVCQDVESKRKKAESSFDKAKAQSAYQQQILEMNNAKNSYLIAINVTNKQKEKYYHEYIPELLDSLQDLSEFRTLRLNGIWSLATQLEVDMLQRSMGLINHQAQEITRNLPHLDSMMYIRHNMGAFQEPADKVFEPSPVWHDDDVMVVDETAKVYLRNVLNKSKGQLGDLRREVDRKRREVESLKRVKQKIRDGTEKKDEVTVVSQIFAMQEELHQVDRKRVTAEVETSTITAAVGDVTLGAKNHNFKSQAFKIPTNCDLCGDRLWGLSAKGFDCRDCGYTCHSKCEMKVPPDCPGEQSKEERKKLKQERQEAANALLKPSSAATEHVAELPDLTRSNTMNSLSSGYAVSAHRSIADQLSPSDEMVPPHVPPATSIRPPSISAPTTARKNRVIAPPPAAYISELPGSTPNGTGSTFAEQHKGKMTYTFEAGAEGELSVPEGRDVVILEPDSGTGWIKVRAGYKEGLVPASYIEFCAPTPILPQNTGQSARPASTYSNSGSSVGTGSAPATKKKGPAVAPRRGAKKLKYVEALYDYAAQSETEHSMSEGERFVLIREDPGDGWAEVEKGGVTKSVPASYVQVV</sequence>
<organism evidence="15 16">
    <name type="scientific">Phyllachora maydis</name>
    <dbReference type="NCBI Taxonomy" id="1825666"/>
    <lineage>
        <taxon>Eukaryota</taxon>
        <taxon>Fungi</taxon>
        <taxon>Dikarya</taxon>
        <taxon>Ascomycota</taxon>
        <taxon>Pezizomycotina</taxon>
        <taxon>Sordariomycetes</taxon>
        <taxon>Sordariomycetidae</taxon>
        <taxon>Phyllachorales</taxon>
        <taxon>Phyllachoraceae</taxon>
        <taxon>Phyllachora</taxon>
    </lineage>
</organism>
<dbReference type="Gene3D" id="2.30.30.40">
    <property type="entry name" value="SH3 Domains"/>
    <property type="match status" value="2"/>
</dbReference>
<feature type="domain" description="F-BAR" evidence="14">
    <location>
        <begin position="33"/>
        <end position="301"/>
    </location>
</feature>
<dbReference type="Gene3D" id="1.20.1270.60">
    <property type="entry name" value="Arfaptin homology (AH) domain/BAR domain"/>
    <property type="match status" value="1"/>
</dbReference>
<evidence type="ECO:0000259" key="14">
    <source>
        <dbReference type="PROSITE" id="PS51741"/>
    </source>
</evidence>
<evidence type="ECO:0000256" key="6">
    <source>
        <dbReference type="ARBA" id="ARBA00061387"/>
    </source>
</evidence>
<evidence type="ECO:0000256" key="9">
    <source>
        <dbReference type="PROSITE-ProRule" id="PRU01077"/>
    </source>
</evidence>
<keyword evidence="2" id="KW-0479">Metal-binding</keyword>
<dbReference type="Pfam" id="PF00611">
    <property type="entry name" value="FCH"/>
    <property type="match status" value="1"/>
</dbReference>
<accession>A0AAD9I262</accession>
<dbReference type="PROSITE" id="PS51741">
    <property type="entry name" value="F_BAR"/>
    <property type="match status" value="1"/>
</dbReference>
<evidence type="ECO:0000256" key="2">
    <source>
        <dbReference type="ARBA" id="ARBA00022723"/>
    </source>
</evidence>
<feature type="domain" description="SH3" evidence="12">
    <location>
        <begin position="603"/>
        <end position="663"/>
    </location>
</feature>
<dbReference type="GO" id="GO:0046872">
    <property type="term" value="F:metal ion binding"/>
    <property type="evidence" value="ECO:0007669"/>
    <property type="project" value="UniProtKB-KW"/>
</dbReference>
<evidence type="ECO:0000256" key="7">
    <source>
        <dbReference type="ARBA" id="ARBA00074946"/>
    </source>
</evidence>
<dbReference type="InterPro" id="IPR027267">
    <property type="entry name" value="AH/BAR_dom_sf"/>
</dbReference>
<dbReference type="InterPro" id="IPR001060">
    <property type="entry name" value="FCH_dom"/>
</dbReference>
<dbReference type="FunFam" id="2.30.30.40:FF:000161">
    <property type="entry name" value="Actin polymerization protein Bzz1"/>
    <property type="match status" value="1"/>
</dbReference>
<dbReference type="FunFam" id="3.30.60.20:FF:000040">
    <property type="entry name" value="Actin polymerization protein Bzz1"/>
    <property type="match status" value="1"/>
</dbReference>
<dbReference type="FunFam" id="1.20.1270.60:FF:000060">
    <property type="entry name" value="Actin polymerization protein Bzz1"/>
    <property type="match status" value="1"/>
</dbReference>
<dbReference type="PROSITE" id="PS00479">
    <property type="entry name" value="ZF_DAG_PE_1"/>
    <property type="match status" value="1"/>
</dbReference>
<proteinExistence type="inferred from homology"/>
<dbReference type="CDD" id="cd20824">
    <property type="entry name" value="C1_SpBZZ1-like"/>
    <property type="match status" value="1"/>
</dbReference>
<comment type="caution">
    <text evidence="15">The sequence shown here is derived from an EMBL/GenBank/DDBJ whole genome shotgun (WGS) entry which is preliminary data.</text>
</comment>
<evidence type="ECO:0000256" key="8">
    <source>
        <dbReference type="PROSITE-ProRule" id="PRU00192"/>
    </source>
</evidence>
<evidence type="ECO:0000256" key="5">
    <source>
        <dbReference type="ARBA" id="ARBA00054085"/>
    </source>
</evidence>
<dbReference type="InterPro" id="IPR031160">
    <property type="entry name" value="F_BAR_dom"/>
</dbReference>
<dbReference type="GO" id="GO:0030864">
    <property type="term" value="C:cortical actin cytoskeleton"/>
    <property type="evidence" value="ECO:0007669"/>
    <property type="project" value="UniProtKB-ARBA"/>
</dbReference>
<dbReference type="InterPro" id="IPR046349">
    <property type="entry name" value="C1-like_sf"/>
</dbReference>
<dbReference type="PANTHER" id="PTHR15735">
    <property type="entry name" value="FCH AND DOUBLE SH3 DOMAINS PROTEIN"/>
    <property type="match status" value="1"/>
</dbReference>
<dbReference type="CDD" id="cd11912">
    <property type="entry name" value="SH3_Bzz1_1"/>
    <property type="match status" value="1"/>
</dbReference>
<evidence type="ECO:0000256" key="3">
    <source>
        <dbReference type="ARBA" id="ARBA00022833"/>
    </source>
</evidence>
<dbReference type="InterPro" id="IPR020454">
    <property type="entry name" value="DAG/PE-bd"/>
</dbReference>
<dbReference type="Proteomes" id="UP001217918">
    <property type="component" value="Unassembled WGS sequence"/>
</dbReference>
<evidence type="ECO:0000256" key="4">
    <source>
        <dbReference type="ARBA" id="ARBA00023054"/>
    </source>
</evidence>
<dbReference type="SUPFAM" id="SSF103657">
    <property type="entry name" value="BAR/IMD domain-like"/>
    <property type="match status" value="1"/>
</dbReference>
<feature type="domain" description="Phorbol-ester/DAG-type" evidence="13">
    <location>
        <begin position="430"/>
        <end position="480"/>
    </location>
</feature>
<keyword evidence="16" id="KW-1185">Reference proteome</keyword>
<evidence type="ECO:0000313" key="15">
    <source>
        <dbReference type="EMBL" id="KAK2069042.1"/>
    </source>
</evidence>
<dbReference type="GO" id="GO:0045010">
    <property type="term" value="P:actin nucleation"/>
    <property type="evidence" value="ECO:0007669"/>
    <property type="project" value="UniProtKB-ARBA"/>
</dbReference>
<keyword evidence="4 9" id="KW-0175">Coiled coil</keyword>
<evidence type="ECO:0000256" key="10">
    <source>
        <dbReference type="SAM" id="Coils"/>
    </source>
</evidence>
<dbReference type="InterPro" id="IPR036028">
    <property type="entry name" value="SH3-like_dom_sf"/>
</dbReference>
<dbReference type="Pfam" id="PF14604">
    <property type="entry name" value="SH3_9"/>
    <property type="match status" value="1"/>
</dbReference>
<dbReference type="InterPro" id="IPR002219">
    <property type="entry name" value="PKC_DAG/PE"/>
</dbReference>
<dbReference type="InterPro" id="IPR001452">
    <property type="entry name" value="SH3_domain"/>
</dbReference>
<dbReference type="SMART" id="SM00055">
    <property type="entry name" value="FCH"/>
    <property type="match status" value="1"/>
</dbReference>
<dbReference type="PROSITE" id="PS50002">
    <property type="entry name" value="SH3"/>
    <property type="match status" value="2"/>
</dbReference>
<evidence type="ECO:0000259" key="12">
    <source>
        <dbReference type="PROSITE" id="PS50002"/>
    </source>
</evidence>
<dbReference type="AlphaFoldDB" id="A0AAD9I262"/>
<feature type="coiled-coil region" evidence="10">
    <location>
        <begin position="346"/>
        <end position="373"/>
    </location>
</feature>
<reference evidence="15" key="1">
    <citation type="journal article" date="2023" name="Mol. Plant Microbe Interact.">
        <title>Elucidating the Obligate Nature and Biological Capacity of an Invasive Fungal Corn Pathogen.</title>
        <authorList>
            <person name="MacCready J.S."/>
            <person name="Roggenkamp E.M."/>
            <person name="Gdanetz K."/>
            <person name="Chilvers M.I."/>
        </authorList>
    </citation>
    <scope>NUCLEOTIDE SEQUENCE</scope>
    <source>
        <strain evidence="15">PM02</strain>
    </source>
</reference>
<feature type="coiled-coil region" evidence="10">
    <location>
        <begin position="153"/>
        <end position="209"/>
    </location>
</feature>
<feature type="domain" description="SH3" evidence="12">
    <location>
        <begin position="710"/>
        <end position="768"/>
    </location>
</feature>
<dbReference type="SUPFAM" id="SSF57889">
    <property type="entry name" value="Cysteine-rich domain"/>
    <property type="match status" value="1"/>
</dbReference>
<name>A0AAD9I262_9PEZI</name>
<evidence type="ECO:0000256" key="1">
    <source>
        <dbReference type="ARBA" id="ARBA00022443"/>
    </source>
</evidence>
<feature type="compositionally biased region" description="Polar residues" evidence="11">
    <location>
        <begin position="669"/>
        <end position="690"/>
    </location>
</feature>
<evidence type="ECO:0000313" key="16">
    <source>
        <dbReference type="Proteomes" id="UP001217918"/>
    </source>
</evidence>
<dbReference type="SMART" id="SM00326">
    <property type="entry name" value="SH3"/>
    <property type="match status" value="2"/>
</dbReference>
<dbReference type="Pfam" id="PF00130">
    <property type="entry name" value="C1_1"/>
    <property type="match status" value="1"/>
</dbReference>
<dbReference type="SMART" id="SM00109">
    <property type="entry name" value="C1"/>
    <property type="match status" value="1"/>
</dbReference>
<evidence type="ECO:0000256" key="11">
    <source>
        <dbReference type="SAM" id="MobiDB-lite"/>
    </source>
</evidence>
<keyword evidence="1 8" id="KW-0728">SH3 domain</keyword>
<evidence type="ECO:0000259" key="13">
    <source>
        <dbReference type="PROSITE" id="PS50081"/>
    </source>
</evidence>
<dbReference type="PROSITE" id="PS50081">
    <property type="entry name" value="ZF_DAG_PE_2"/>
    <property type="match status" value="1"/>
</dbReference>
<gene>
    <name evidence="15" type="ORF">P8C59_003649</name>
</gene>
<protein>
    <recommendedName>
        <fullName evidence="7">Protein BZZ1</fullName>
    </recommendedName>
</protein>
<dbReference type="InterPro" id="IPR035459">
    <property type="entry name" value="Bzz1_SH3_1"/>
</dbReference>
<dbReference type="PANTHER" id="PTHR15735:SF21">
    <property type="entry name" value="PROTEIN NERVOUS WRECK"/>
    <property type="match status" value="1"/>
</dbReference>
<keyword evidence="3" id="KW-0862">Zinc</keyword>
<feature type="region of interest" description="Disordered" evidence="11">
    <location>
        <begin position="669"/>
        <end position="703"/>
    </location>
</feature>